<dbReference type="eggNOG" id="ENOG502RXUQ">
    <property type="taxonomic scope" value="Eukaryota"/>
</dbReference>
<protein>
    <recommendedName>
        <fullName evidence="3 8">Histidinol-phosphatase</fullName>
        <shortName evidence="8">HolPase</shortName>
        <ecNumber evidence="3 8">3.1.3.15</ecNumber>
    </recommendedName>
</protein>
<evidence type="ECO:0000256" key="5">
    <source>
        <dbReference type="ARBA" id="ARBA00022801"/>
    </source>
</evidence>
<keyword evidence="6 8" id="KW-0368">Histidine biosynthesis</keyword>
<dbReference type="GeneID" id="19208603"/>
<dbReference type="NCBIfam" id="TIGR01856">
    <property type="entry name" value="hisJ_fam"/>
    <property type="match status" value="1"/>
</dbReference>
<evidence type="ECO:0000256" key="1">
    <source>
        <dbReference type="ARBA" id="ARBA00004970"/>
    </source>
</evidence>
<evidence type="ECO:0000256" key="4">
    <source>
        <dbReference type="ARBA" id="ARBA00022605"/>
    </source>
</evidence>
<comment type="pathway">
    <text evidence="1 8">Amino-acid biosynthesis; L-histidine biosynthesis; L-histidine from 5-phospho-alpha-D-ribose 1-diphosphate: step 8/9.</text>
</comment>
<reference evidence="11" key="1">
    <citation type="journal article" date="2012" name="Science">
        <title>The Paleozoic origin of enzymatic lignin decomposition reconstructed from 31 fungal genomes.</title>
        <authorList>
            <person name="Floudas D."/>
            <person name="Binder M."/>
            <person name="Riley R."/>
            <person name="Barry K."/>
            <person name="Blanchette R.A."/>
            <person name="Henrissat B."/>
            <person name="Martinez A.T."/>
            <person name="Otillar R."/>
            <person name="Spatafora J.W."/>
            <person name="Yadav J.S."/>
            <person name="Aerts A."/>
            <person name="Benoit I."/>
            <person name="Boyd A."/>
            <person name="Carlson A."/>
            <person name="Copeland A."/>
            <person name="Coutinho P.M."/>
            <person name="de Vries R.P."/>
            <person name="Ferreira P."/>
            <person name="Findley K."/>
            <person name="Foster B."/>
            <person name="Gaskell J."/>
            <person name="Glotzer D."/>
            <person name="Gorecki P."/>
            <person name="Heitman J."/>
            <person name="Hesse C."/>
            <person name="Hori C."/>
            <person name="Igarashi K."/>
            <person name="Jurgens J.A."/>
            <person name="Kallen N."/>
            <person name="Kersten P."/>
            <person name="Kohler A."/>
            <person name="Kuees U."/>
            <person name="Kumar T.K.A."/>
            <person name="Kuo A."/>
            <person name="LaButti K."/>
            <person name="Larrondo L.F."/>
            <person name="Lindquist E."/>
            <person name="Ling A."/>
            <person name="Lombard V."/>
            <person name="Lucas S."/>
            <person name="Lundell T."/>
            <person name="Martin R."/>
            <person name="McLaughlin D.J."/>
            <person name="Morgenstern I."/>
            <person name="Morin E."/>
            <person name="Murat C."/>
            <person name="Nagy L.G."/>
            <person name="Nolan M."/>
            <person name="Ohm R.A."/>
            <person name="Patyshakuliyeva A."/>
            <person name="Rokas A."/>
            <person name="Ruiz-Duenas F.J."/>
            <person name="Sabat G."/>
            <person name="Salamov A."/>
            <person name="Samejima M."/>
            <person name="Schmutz J."/>
            <person name="Slot J.C."/>
            <person name="St John F."/>
            <person name="Stenlid J."/>
            <person name="Sun H."/>
            <person name="Sun S."/>
            <person name="Syed K."/>
            <person name="Tsang A."/>
            <person name="Wiebenga A."/>
            <person name="Young D."/>
            <person name="Pisabarro A."/>
            <person name="Eastwood D.C."/>
            <person name="Martin F."/>
            <person name="Cullen D."/>
            <person name="Grigoriev I.V."/>
            <person name="Hibbett D.S."/>
        </authorList>
    </citation>
    <scope>NUCLEOTIDE SEQUENCE [LARGE SCALE GENOMIC DNA]</scope>
    <source>
        <strain evidence="11">RWD-64-598 SS2</strain>
    </source>
</reference>
<dbReference type="AlphaFoldDB" id="R7SE94"/>
<comment type="catalytic activity">
    <reaction evidence="7 8">
        <text>L-histidinol phosphate + H2O = L-histidinol + phosphate</text>
        <dbReference type="Rhea" id="RHEA:14465"/>
        <dbReference type="ChEBI" id="CHEBI:15377"/>
        <dbReference type="ChEBI" id="CHEBI:43474"/>
        <dbReference type="ChEBI" id="CHEBI:57699"/>
        <dbReference type="ChEBI" id="CHEBI:57980"/>
        <dbReference type="EC" id="3.1.3.15"/>
    </reaction>
</comment>
<dbReference type="OMA" id="DYDRPMY"/>
<dbReference type="CDD" id="cd12110">
    <property type="entry name" value="PHP_HisPPase_Hisj_like"/>
    <property type="match status" value="1"/>
</dbReference>
<dbReference type="EC" id="3.1.3.15" evidence="3 8"/>
<evidence type="ECO:0000313" key="10">
    <source>
        <dbReference type="EMBL" id="EIW74067.1"/>
    </source>
</evidence>
<dbReference type="RefSeq" id="XP_007775742.1">
    <property type="nucleotide sequence ID" value="XM_007777552.1"/>
</dbReference>
<evidence type="ECO:0000256" key="3">
    <source>
        <dbReference type="ARBA" id="ARBA00013085"/>
    </source>
</evidence>
<keyword evidence="11" id="KW-1185">Reference proteome</keyword>
<keyword evidence="4 8" id="KW-0028">Amino-acid biosynthesis</keyword>
<evidence type="ECO:0000256" key="6">
    <source>
        <dbReference type="ARBA" id="ARBA00023102"/>
    </source>
</evidence>
<dbReference type="InterPro" id="IPR010140">
    <property type="entry name" value="Histidinol_P_phosphatase_HisJ"/>
</dbReference>
<evidence type="ECO:0000256" key="2">
    <source>
        <dbReference type="ARBA" id="ARBA00009152"/>
    </source>
</evidence>
<comment type="similarity">
    <text evidence="2 8">Belongs to the PHP hydrolase family. HisK subfamily.</text>
</comment>
<dbReference type="PANTHER" id="PTHR21039">
    <property type="entry name" value="HISTIDINOL PHOSPHATASE-RELATED"/>
    <property type="match status" value="1"/>
</dbReference>
<evidence type="ECO:0000313" key="11">
    <source>
        <dbReference type="Proteomes" id="UP000053558"/>
    </source>
</evidence>
<keyword evidence="5 8" id="KW-0378">Hydrolase</keyword>
<dbReference type="GO" id="GO:0005737">
    <property type="term" value="C:cytoplasm"/>
    <property type="evidence" value="ECO:0007669"/>
    <property type="project" value="TreeGrafter"/>
</dbReference>
<dbReference type="Gene3D" id="3.20.20.140">
    <property type="entry name" value="Metal-dependent hydrolases"/>
    <property type="match status" value="1"/>
</dbReference>
<dbReference type="Proteomes" id="UP000053558">
    <property type="component" value="Unassembled WGS sequence"/>
</dbReference>
<dbReference type="Pfam" id="PF02811">
    <property type="entry name" value="PHP"/>
    <property type="match status" value="1"/>
</dbReference>
<feature type="domain" description="PHP" evidence="9">
    <location>
        <begin position="5"/>
        <end position="220"/>
    </location>
</feature>
<dbReference type="KEGG" id="cput:CONPUDRAFT_67975"/>
<name>R7SE94_CONPW</name>
<evidence type="ECO:0000256" key="7">
    <source>
        <dbReference type="ARBA" id="ARBA00049158"/>
    </source>
</evidence>
<evidence type="ECO:0000256" key="8">
    <source>
        <dbReference type="RuleBase" id="RU366003"/>
    </source>
</evidence>
<gene>
    <name evidence="10" type="ORF">CONPUDRAFT_67975</name>
</gene>
<organism evidence="10 11">
    <name type="scientific">Coniophora puteana (strain RWD-64-598)</name>
    <name type="common">Brown rot fungus</name>
    <dbReference type="NCBI Taxonomy" id="741705"/>
    <lineage>
        <taxon>Eukaryota</taxon>
        <taxon>Fungi</taxon>
        <taxon>Dikarya</taxon>
        <taxon>Basidiomycota</taxon>
        <taxon>Agaricomycotina</taxon>
        <taxon>Agaricomycetes</taxon>
        <taxon>Agaricomycetidae</taxon>
        <taxon>Boletales</taxon>
        <taxon>Coniophorineae</taxon>
        <taxon>Coniophoraceae</taxon>
        <taxon>Coniophora</taxon>
    </lineage>
</organism>
<dbReference type="InterPro" id="IPR016195">
    <property type="entry name" value="Pol/histidinol_Pase-like"/>
</dbReference>
<sequence length="329" mass="37413">MPHSHHSHSGQFCKHASGTLEEVVLAAIERGFEVYGLTEHVPRYRAEDLYPEEESMAPDGLLDQFDAFVEEAHRLKRAYADKISLLVGLETEHITSDDLDRLDALLERYGPRIEYIVGSVHHVNAIPIDFDKEMYQRAALSCSSEDRLSEHERLDLFFEAYFDAQYKVLERFLPAIVGHVDLCRLYTPDLSLKAYPKGWNGLERNVKFAVNHGLLFEANAAAFRKGWKTGYPSWEVLIKQYGGRFALSDDSHKPEAVGLNYARLHDYLQAAGVTELWHLREIQADPDSTAGQVAEETASNGQRLRRRLVKPAKMAGDWRQHGFWATMGA</sequence>
<accession>R7SE94</accession>
<dbReference type="OrthoDB" id="5957391at2759"/>
<dbReference type="SUPFAM" id="SSF89550">
    <property type="entry name" value="PHP domain-like"/>
    <property type="match status" value="1"/>
</dbReference>
<dbReference type="EMBL" id="JH711595">
    <property type="protein sequence ID" value="EIW74067.1"/>
    <property type="molecule type" value="Genomic_DNA"/>
</dbReference>
<dbReference type="GO" id="GO:0000105">
    <property type="term" value="P:L-histidine biosynthetic process"/>
    <property type="evidence" value="ECO:0007669"/>
    <property type="project" value="UniProtKB-UniRule"/>
</dbReference>
<proteinExistence type="inferred from homology"/>
<dbReference type="GO" id="GO:0004401">
    <property type="term" value="F:histidinol-phosphatase activity"/>
    <property type="evidence" value="ECO:0007669"/>
    <property type="project" value="UniProtKB-UniRule"/>
</dbReference>
<dbReference type="PANTHER" id="PTHR21039:SF0">
    <property type="entry name" value="HISTIDINOL-PHOSPHATASE"/>
    <property type="match status" value="1"/>
</dbReference>
<dbReference type="InterPro" id="IPR004013">
    <property type="entry name" value="PHP_dom"/>
</dbReference>
<dbReference type="UniPathway" id="UPA00031">
    <property type="reaction ID" value="UER00013"/>
</dbReference>
<evidence type="ECO:0000259" key="9">
    <source>
        <dbReference type="Pfam" id="PF02811"/>
    </source>
</evidence>